<dbReference type="Pfam" id="PF01738">
    <property type="entry name" value="DLH"/>
    <property type="match status" value="1"/>
</dbReference>
<dbReference type="PANTHER" id="PTHR46623">
    <property type="entry name" value="CARBOXYMETHYLENEBUTENOLIDASE-RELATED"/>
    <property type="match status" value="1"/>
</dbReference>
<dbReference type="Proteomes" id="UP000613740">
    <property type="component" value="Unassembled WGS sequence"/>
</dbReference>
<accession>A0A835T8J1</accession>
<feature type="domain" description="Dienelactone hydrolase" evidence="1">
    <location>
        <begin position="71"/>
        <end position="276"/>
    </location>
</feature>
<evidence type="ECO:0000259" key="1">
    <source>
        <dbReference type="Pfam" id="PF01738"/>
    </source>
</evidence>
<dbReference type="AlphaFoldDB" id="A0A835T8J1"/>
<organism evidence="2 3">
    <name type="scientific">Chlamydomonas schloesseri</name>
    <dbReference type="NCBI Taxonomy" id="2026947"/>
    <lineage>
        <taxon>Eukaryota</taxon>
        <taxon>Viridiplantae</taxon>
        <taxon>Chlorophyta</taxon>
        <taxon>core chlorophytes</taxon>
        <taxon>Chlorophyceae</taxon>
        <taxon>CS clade</taxon>
        <taxon>Chlamydomonadales</taxon>
        <taxon>Chlamydomonadaceae</taxon>
        <taxon>Chlamydomonas</taxon>
    </lineage>
</organism>
<dbReference type="OrthoDB" id="17560at2759"/>
<reference evidence="2" key="1">
    <citation type="journal article" date="2020" name="bioRxiv">
        <title>Comparative genomics of Chlamydomonas.</title>
        <authorList>
            <person name="Craig R.J."/>
            <person name="Hasan A.R."/>
            <person name="Ness R.W."/>
            <person name="Keightley P.D."/>
        </authorList>
    </citation>
    <scope>NUCLEOTIDE SEQUENCE</scope>
    <source>
        <strain evidence="2">CCAP 11/173</strain>
    </source>
</reference>
<name>A0A835T8J1_9CHLO</name>
<comment type="caution">
    <text evidence="2">The sequence shown here is derived from an EMBL/GenBank/DDBJ whole genome shotgun (WGS) entry which is preliminary data.</text>
</comment>
<protein>
    <recommendedName>
        <fullName evidence="1">Dienelactone hydrolase domain-containing protein</fullName>
    </recommendedName>
</protein>
<proteinExistence type="predicted"/>
<sequence>MSRRARLPAALPEFGPAVAAAALVLGLPASVLIDEALDTASPRVNSIANENAKGVRMFVARPPAPAGGSGAPTKRPAVILIHQILGLQRREADLAAALAAQEDVVAVAPDCFQGQSTLWPFRAITLGFRYALRDGASWGVESVHEAVRWLKAQPDVDPDRIIVAGFCYGGGAAVRYAAAYPGEAAAVTIFYGRPLLEASEVAKLGRTPVLGLYGTKDAQFPASMLEKFKADLTASGVPHRLEMFEGEGHAFIKEAKSVEQGGAAGRAWELFRAFIRDVAAGRTLSVEPM</sequence>
<gene>
    <name evidence="2" type="ORF">HYH02_012654</name>
</gene>
<dbReference type="GO" id="GO:0016787">
    <property type="term" value="F:hydrolase activity"/>
    <property type="evidence" value="ECO:0007669"/>
    <property type="project" value="InterPro"/>
</dbReference>
<dbReference type="SUPFAM" id="SSF53474">
    <property type="entry name" value="alpha/beta-Hydrolases"/>
    <property type="match status" value="1"/>
</dbReference>
<evidence type="ECO:0000313" key="2">
    <source>
        <dbReference type="EMBL" id="KAG2433536.1"/>
    </source>
</evidence>
<dbReference type="EMBL" id="JAEHOD010000062">
    <property type="protein sequence ID" value="KAG2433536.1"/>
    <property type="molecule type" value="Genomic_DNA"/>
</dbReference>
<dbReference type="Gene3D" id="3.40.50.1820">
    <property type="entry name" value="alpha/beta hydrolase"/>
    <property type="match status" value="1"/>
</dbReference>
<dbReference type="PANTHER" id="PTHR46623:SF7">
    <property type="entry name" value="CARBOXYMETHYLENEBUTENOLIDASE"/>
    <property type="match status" value="1"/>
</dbReference>
<dbReference type="InterPro" id="IPR002925">
    <property type="entry name" value="Dienelactn_hydro"/>
</dbReference>
<dbReference type="InterPro" id="IPR029058">
    <property type="entry name" value="AB_hydrolase_fold"/>
</dbReference>
<evidence type="ECO:0000313" key="3">
    <source>
        <dbReference type="Proteomes" id="UP000613740"/>
    </source>
</evidence>
<dbReference type="InterPro" id="IPR051049">
    <property type="entry name" value="Dienelactone_hydrolase-like"/>
</dbReference>
<keyword evidence="3" id="KW-1185">Reference proteome</keyword>